<evidence type="ECO:0000313" key="4">
    <source>
        <dbReference type="Proteomes" id="UP000762676"/>
    </source>
</evidence>
<feature type="compositionally biased region" description="Acidic residues" evidence="1">
    <location>
        <begin position="21"/>
        <end position="39"/>
    </location>
</feature>
<evidence type="ECO:0000313" key="3">
    <source>
        <dbReference type="EMBL" id="GFR78604.1"/>
    </source>
</evidence>
<feature type="compositionally biased region" description="Basic and acidic residues" evidence="1">
    <location>
        <begin position="65"/>
        <end position="74"/>
    </location>
</feature>
<keyword evidence="2" id="KW-0732">Signal</keyword>
<evidence type="ECO:0000256" key="2">
    <source>
        <dbReference type="SAM" id="SignalP"/>
    </source>
</evidence>
<feature type="chain" id="PRO_5043371637" description="Secreted protein" evidence="2">
    <location>
        <begin position="20"/>
        <end position="133"/>
    </location>
</feature>
<keyword evidence="4" id="KW-1185">Reference proteome</keyword>
<dbReference type="EMBL" id="BMAT01011756">
    <property type="protein sequence ID" value="GFR78604.1"/>
    <property type="molecule type" value="Genomic_DNA"/>
</dbReference>
<feature type="region of interest" description="Disordered" evidence="1">
    <location>
        <begin position="14"/>
        <end position="77"/>
    </location>
</feature>
<comment type="caution">
    <text evidence="3">The sequence shown here is derived from an EMBL/GenBank/DDBJ whole genome shotgun (WGS) entry which is preliminary data.</text>
</comment>
<dbReference type="Proteomes" id="UP000762676">
    <property type="component" value="Unassembled WGS sequence"/>
</dbReference>
<accession>A0AAV4FZR5</accession>
<organism evidence="3 4">
    <name type="scientific">Elysia marginata</name>
    <dbReference type="NCBI Taxonomy" id="1093978"/>
    <lineage>
        <taxon>Eukaryota</taxon>
        <taxon>Metazoa</taxon>
        <taxon>Spiralia</taxon>
        <taxon>Lophotrochozoa</taxon>
        <taxon>Mollusca</taxon>
        <taxon>Gastropoda</taxon>
        <taxon>Heterobranchia</taxon>
        <taxon>Euthyneura</taxon>
        <taxon>Panpulmonata</taxon>
        <taxon>Sacoglossa</taxon>
        <taxon>Placobranchoidea</taxon>
        <taxon>Plakobranchidae</taxon>
        <taxon>Elysia</taxon>
    </lineage>
</organism>
<dbReference type="AlphaFoldDB" id="A0AAV4FZR5"/>
<evidence type="ECO:0008006" key="5">
    <source>
        <dbReference type="Google" id="ProtNLM"/>
    </source>
</evidence>
<sequence>MRMKMTMRILVIMGGGAGGHDDDDNDDGDDGDDDDDDDNGGCGDGAPESIIDSFSHLPTLSPRSDNQRQSETRRAVRHLQLPPHSTHFFCLYTRGDSVEPEAAWSTVVQWFLPRARDPAFPNHDSCFTYPQFR</sequence>
<protein>
    <recommendedName>
        <fullName evidence="5">Secreted protein</fullName>
    </recommendedName>
</protein>
<reference evidence="3 4" key="1">
    <citation type="journal article" date="2021" name="Elife">
        <title>Chloroplast acquisition without the gene transfer in kleptoplastic sea slugs, Plakobranchus ocellatus.</title>
        <authorList>
            <person name="Maeda T."/>
            <person name="Takahashi S."/>
            <person name="Yoshida T."/>
            <person name="Shimamura S."/>
            <person name="Takaki Y."/>
            <person name="Nagai Y."/>
            <person name="Toyoda A."/>
            <person name="Suzuki Y."/>
            <person name="Arimoto A."/>
            <person name="Ishii H."/>
            <person name="Satoh N."/>
            <person name="Nishiyama T."/>
            <person name="Hasebe M."/>
            <person name="Maruyama T."/>
            <person name="Minagawa J."/>
            <person name="Obokata J."/>
            <person name="Shigenobu S."/>
        </authorList>
    </citation>
    <scope>NUCLEOTIDE SEQUENCE [LARGE SCALE GENOMIC DNA]</scope>
</reference>
<gene>
    <name evidence="3" type="ORF">ElyMa_005854200</name>
</gene>
<proteinExistence type="predicted"/>
<name>A0AAV4FZR5_9GAST</name>
<evidence type="ECO:0000256" key="1">
    <source>
        <dbReference type="SAM" id="MobiDB-lite"/>
    </source>
</evidence>
<feature type="signal peptide" evidence="2">
    <location>
        <begin position="1"/>
        <end position="19"/>
    </location>
</feature>